<dbReference type="InterPro" id="IPR036291">
    <property type="entry name" value="NAD(P)-bd_dom_sf"/>
</dbReference>
<keyword evidence="1" id="KW-0472">Membrane</keyword>
<evidence type="ECO:0000313" key="5">
    <source>
        <dbReference type="Proteomes" id="UP000250088"/>
    </source>
</evidence>
<keyword evidence="1" id="KW-0812">Transmembrane</keyword>
<keyword evidence="5" id="KW-1185">Reference proteome</keyword>
<dbReference type="InterPro" id="IPR003148">
    <property type="entry name" value="RCK_N"/>
</dbReference>
<accession>A0A2Z2I0F0</accession>
<dbReference type="Gene3D" id="3.30.70.1450">
    <property type="entry name" value="Regulator of K+ conductance, C-terminal domain"/>
    <property type="match status" value="2"/>
</dbReference>
<dbReference type="SUPFAM" id="SSF51735">
    <property type="entry name" value="NAD(P)-binding Rossmann-fold domains"/>
    <property type="match status" value="2"/>
</dbReference>
<organism evidence="4 5">
    <name type="scientific">Natrarchaeobaculum aegyptiacum</name>
    <dbReference type="NCBI Taxonomy" id="745377"/>
    <lineage>
        <taxon>Archaea</taxon>
        <taxon>Methanobacteriati</taxon>
        <taxon>Methanobacteriota</taxon>
        <taxon>Stenosarchaea group</taxon>
        <taxon>Halobacteria</taxon>
        <taxon>Halobacteriales</taxon>
        <taxon>Natrialbaceae</taxon>
        <taxon>Natrarchaeobaculum</taxon>
    </lineage>
</organism>
<evidence type="ECO:0000259" key="2">
    <source>
        <dbReference type="PROSITE" id="PS51201"/>
    </source>
</evidence>
<dbReference type="InterPro" id="IPR050721">
    <property type="entry name" value="Trk_Ktr_HKT_K-transport"/>
</dbReference>
<dbReference type="RefSeq" id="WP_086889359.1">
    <property type="nucleotide sequence ID" value="NZ_CP019893.1"/>
</dbReference>
<dbReference type="Pfam" id="PF02254">
    <property type="entry name" value="TrkA_N"/>
    <property type="match status" value="2"/>
</dbReference>
<dbReference type="PANTHER" id="PTHR43833:SF9">
    <property type="entry name" value="POTASSIUM CHANNEL PROTEIN YUGO-RELATED"/>
    <property type="match status" value="1"/>
</dbReference>
<evidence type="ECO:0000259" key="3">
    <source>
        <dbReference type="PROSITE" id="PS51202"/>
    </source>
</evidence>
<dbReference type="Gene3D" id="3.40.50.720">
    <property type="entry name" value="NAD(P)-binding Rossmann-like Domain"/>
    <property type="match status" value="2"/>
</dbReference>
<feature type="domain" description="RCK C-terminal" evidence="3">
    <location>
        <begin position="457"/>
        <end position="542"/>
    </location>
</feature>
<evidence type="ECO:0000313" key="4">
    <source>
        <dbReference type="EMBL" id="ARS90994.1"/>
    </source>
</evidence>
<dbReference type="PROSITE" id="PS51201">
    <property type="entry name" value="RCK_N"/>
    <property type="match status" value="2"/>
</dbReference>
<gene>
    <name evidence="4" type="ORF">B1756_15480</name>
</gene>
<dbReference type="InterPro" id="IPR006037">
    <property type="entry name" value="RCK_C"/>
</dbReference>
<dbReference type="Pfam" id="PF02080">
    <property type="entry name" value="TrkA_C"/>
    <property type="match status" value="2"/>
</dbReference>
<reference evidence="5" key="1">
    <citation type="submission" date="2017-02" db="EMBL/GenBank/DDBJ databases">
        <title>Natronthermophilus aegyptiacus gen. nov.,sp. nov., an aerobic, extremely halophilic alkalithermophilic archaeon isolated from the athalassohaline Wadi An Natrun, Egypt.</title>
        <authorList>
            <person name="Zhao B."/>
        </authorList>
    </citation>
    <scope>NUCLEOTIDE SEQUENCE [LARGE SCALE GENOMIC DNA]</scope>
    <source>
        <strain evidence="5">JW/NM-HA 15</strain>
    </source>
</reference>
<feature type="transmembrane region" description="Helical" evidence="1">
    <location>
        <begin position="68"/>
        <end position="92"/>
    </location>
</feature>
<evidence type="ECO:0000256" key="1">
    <source>
        <dbReference type="SAM" id="Phobius"/>
    </source>
</evidence>
<proteinExistence type="predicted"/>
<dbReference type="PANTHER" id="PTHR43833">
    <property type="entry name" value="POTASSIUM CHANNEL PROTEIN 2-RELATED-RELATED"/>
    <property type="match status" value="1"/>
</dbReference>
<dbReference type="AlphaFoldDB" id="A0A2Z2I0F0"/>
<dbReference type="Proteomes" id="UP000250088">
    <property type="component" value="Chromosome"/>
</dbReference>
<dbReference type="InterPro" id="IPR036721">
    <property type="entry name" value="RCK_C_sf"/>
</dbReference>
<feature type="domain" description="RCK N-terminal" evidence="2">
    <location>
        <begin position="110"/>
        <end position="226"/>
    </location>
</feature>
<dbReference type="PROSITE" id="PS51202">
    <property type="entry name" value="RCK_C"/>
    <property type="match status" value="2"/>
</dbReference>
<name>A0A2Z2I0F0_9EURY</name>
<keyword evidence="1" id="KW-1133">Transmembrane helix</keyword>
<dbReference type="GO" id="GO:0008324">
    <property type="term" value="F:monoatomic cation transmembrane transporter activity"/>
    <property type="evidence" value="ECO:0007669"/>
    <property type="project" value="InterPro"/>
</dbReference>
<dbReference type="GO" id="GO:0006813">
    <property type="term" value="P:potassium ion transport"/>
    <property type="evidence" value="ECO:0007669"/>
    <property type="project" value="InterPro"/>
</dbReference>
<dbReference type="KEGG" id="naj:B1756_15480"/>
<dbReference type="GeneID" id="32895503"/>
<dbReference type="EMBL" id="CP019893">
    <property type="protein sequence ID" value="ARS90994.1"/>
    <property type="molecule type" value="Genomic_DNA"/>
</dbReference>
<protein>
    <submittedName>
        <fullName evidence="4">Metal transporter</fullName>
    </submittedName>
</protein>
<sequence length="542" mass="59205">MDDWHRRIALALLTAAAIVVGYAFVYQWALYTFENAQISLFESVQTVIEVLTTAGFGGDTDHWNSPQINLLVVAMNLTGVLLVFLALPLFAVPMFRQALETEPPTTSTLSNHVIICGHSARDEVLSAELEDAGIPYLYVDSDRELVRELRERGTEAIHGDTELVETFEAVNASEARAVVADIDDEINPTVILSARRANPEIQIVSVARDTSVAPYHRLAGADELVEGPQVLGEGLGMRAVTSFAEKFRAYVDVETDLRVTELLVEENSMLTGKTLGETTVFDDLNATVIGGWFDGKFVVSPGPETTVGENTILLVAGHYEDLSELTARPLPTHRDDPERVVVCGHGVVGRAVCDTLETEGIDYDVVDLENHDGTDIVGDVTDPRTLRRADVENARAVVLALDRDTTTIFATLVLQQLAPDVEIIARVHEHDNVWKLYNAGADFVLSMSVLTGKLLASHLIEDKEILTPQAEFEFVRTKAPALDGQTLADVDVRSRTNCTIVAVERGDDLLTDLGGSFEIRPEDVLIVSGTADATESFIEFAH</sequence>
<dbReference type="SUPFAM" id="SSF116726">
    <property type="entry name" value="TrkA C-terminal domain-like"/>
    <property type="match status" value="2"/>
</dbReference>
<dbReference type="SUPFAM" id="SSF81324">
    <property type="entry name" value="Voltage-gated potassium channels"/>
    <property type="match status" value="1"/>
</dbReference>
<dbReference type="OrthoDB" id="43518at2157"/>
<feature type="domain" description="RCK N-terminal" evidence="2">
    <location>
        <begin position="337"/>
        <end position="445"/>
    </location>
</feature>
<feature type="domain" description="RCK C-terminal" evidence="3">
    <location>
        <begin position="247"/>
        <end position="331"/>
    </location>
</feature>